<keyword evidence="7" id="KW-0234">DNA repair</keyword>
<evidence type="ECO:0000259" key="10">
    <source>
        <dbReference type="PROSITE" id="PS51192"/>
    </source>
</evidence>
<comment type="similarity">
    <text evidence="9">Belongs to the Lhr helicase family. Lhr-Core subfamily.</text>
</comment>
<name>A0ABW5YWM8_9SPHI</name>
<dbReference type="Gene3D" id="3.40.50.300">
    <property type="entry name" value="P-loop containing nucleotide triphosphate hydrolases"/>
    <property type="match status" value="2"/>
</dbReference>
<sequence>MKKTVGYQKVVKWLKTRKRKPFPFQEETWASYLEGYSGLVNAPTGFGKTYSVFLAPIIAYLNEEGNGSKRKGKLGLRVIWITPLRSLAKDLARAMEEALFQLDVDWRVGVRNGDTSVSEKQKQKRAMPQVLLITPESLHLLLAQKNNDNIFDDLTCIVADEWHELLGTKRGVMVELALSRIKGMVSFRENRTLRIWGISATIGNLEEALAVLQPDHHVFKIIVKAATEKKIQIQSIIPDTIEMLPWAGHLGIKLADKLVPVIKKSKTTLVFTNTRSQAEIWFQHLLKIHPDFAGQMAIHHGSIDYELRNWIEEALHTGILKVVICTSSLDLGVDFKPVDTVVQVGSPKGVARFLQRAGRSGHSPFETSKIYFMPTHALELLEVAAIKTAAKTQQIESRKPFILPFDVLLQYLVTLAVGNGFDNKIIFEEVKNTYAFSELLAEEFDWCMQFITQGGPSLHAYPEFHKVVFDEADGLWKVTNRQIAMRHRLHIGTIVSDAMLKVKFMTGGYVGMVEEYFVSKLKPGDRFNLAGRSLEFVMVRDMLVLVKRSQHKKTITPSWLGGRLPLSSNLGAILRQKYSQVLIGEHEEEELKVMKPLFELQESITHVPRADEFLVELIHTKEGYHLFAYPFEGRLVHEVMAALVAYRISRLIPITFSIAMNDYGFELLSDQEIPMDDAIIYDVFSPDNLSADISASINATEMAKRKFRDIACISGLVFQGYPGKYLKNKQIQSSSALFFDVFESYDPKNLLLRQAYDENFHYQLEEPRLLHALNRIQQSTIVLKWAERFTPFSFPIKVDSMRESMSSEELEARIEKMKAAVFKNLD</sequence>
<evidence type="ECO:0000259" key="11">
    <source>
        <dbReference type="PROSITE" id="PS51194"/>
    </source>
</evidence>
<dbReference type="InterPro" id="IPR052511">
    <property type="entry name" value="ATP-dep_Helicase"/>
</dbReference>
<dbReference type="RefSeq" id="WP_380920533.1">
    <property type="nucleotide sequence ID" value="NZ_JBHUPE010000004.1"/>
</dbReference>
<dbReference type="InterPro" id="IPR017170">
    <property type="entry name" value="Lhr-like"/>
</dbReference>
<organism evidence="12 13">
    <name type="scientific">Sphingobacterium anhuiense</name>
    <dbReference type="NCBI Taxonomy" id="493780"/>
    <lineage>
        <taxon>Bacteria</taxon>
        <taxon>Pseudomonadati</taxon>
        <taxon>Bacteroidota</taxon>
        <taxon>Sphingobacteriia</taxon>
        <taxon>Sphingobacteriales</taxon>
        <taxon>Sphingobacteriaceae</taxon>
        <taxon>Sphingobacterium</taxon>
    </lineage>
</organism>
<evidence type="ECO:0000256" key="7">
    <source>
        <dbReference type="ARBA" id="ARBA00023204"/>
    </source>
</evidence>
<dbReference type="EMBL" id="JBHUPE010000004">
    <property type="protein sequence ID" value="MFD2904505.1"/>
    <property type="molecule type" value="Genomic_DNA"/>
</dbReference>
<dbReference type="Pfam" id="PF08494">
    <property type="entry name" value="DEAD_assoc"/>
    <property type="match status" value="1"/>
</dbReference>
<feature type="domain" description="Helicase C-terminal" evidence="11">
    <location>
        <begin position="254"/>
        <end position="401"/>
    </location>
</feature>
<evidence type="ECO:0000256" key="9">
    <source>
        <dbReference type="ARBA" id="ARBA00093467"/>
    </source>
</evidence>
<keyword evidence="2" id="KW-0227">DNA damage</keyword>
<evidence type="ECO:0000256" key="6">
    <source>
        <dbReference type="ARBA" id="ARBA00023125"/>
    </source>
</evidence>
<reference evidence="13" key="1">
    <citation type="journal article" date="2019" name="Int. J. Syst. Evol. Microbiol.">
        <title>The Global Catalogue of Microorganisms (GCM) 10K type strain sequencing project: providing services to taxonomists for standard genome sequencing and annotation.</title>
        <authorList>
            <consortium name="The Broad Institute Genomics Platform"/>
            <consortium name="The Broad Institute Genome Sequencing Center for Infectious Disease"/>
            <person name="Wu L."/>
            <person name="Ma J."/>
        </authorList>
    </citation>
    <scope>NUCLEOTIDE SEQUENCE [LARGE SCALE GENOMIC DNA]</scope>
    <source>
        <strain evidence="13">KCTC 22209</strain>
    </source>
</reference>
<keyword evidence="8" id="KW-0413">Isomerase</keyword>
<keyword evidence="1" id="KW-0547">Nucleotide-binding</keyword>
<dbReference type="GO" id="GO:0016874">
    <property type="term" value="F:ligase activity"/>
    <property type="evidence" value="ECO:0007669"/>
    <property type="project" value="UniProtKB-KW"/>
</dbReference>
<dbReference type="CDD" id="cd18796">
    <property type="entry name" value="SF2_C_LHR"/>
    <property type="match status" value="1"/>
</dbReference>
<proteinExistence type="inferred from homology"/>
<evidence type="ECO:0000313" key="12">
    <source>
        <dbReference type="EMBL" id="MFD2904505.1"/>
    </source>
</evidence>
<dbReference type="InterPro" id="IPR045628">
    <property type="entry name" value="Lhr_WH_dom"/>
</dbReference>
<keyword evidence="12" id="KW-0436">Ligase</keyword>
<dbReference type="InterPro" id="IPR014001">
    <property type="entry name" value="Helicase_ATP-bd"/>
</dbReference>
<evidence type="ECO:0000256" key="2">
    <source>
        <dbReference type="ARBA" id="ARBA00022763"/>
    </source>
</evidence>
<keyword evidence="5" id="KW-0067">ATP-binding</keyword>
<dbReference type="InterPro" id="IPR013701">
    <property type="entry name" value="Lhr-like_DEAD/DEAH_assoc"/>
</dbReference>
<evidence type="ECO:0000256" key="1">
    <source>
        <dbReference type="ARBA" id="ARBA00022741"/>
    </source>
</evidence>
<dbReference type="SMART" id="SM00490">
    <property type="entry name" value="HELICc"/>
    <property type="match status" value="1"/>
</dbReference>
<dbReference type="PROSITE" id="PS51194">
    <property type="entry name" value="HELICASE_CTER"/>
    <property type="match status" value="1"/>
</dbReference>
<dbReference type="PIRSF" id="PIRSF037307">
    <property type="entry name" value="Lhr-like_helic_prd"/>
    <property type="match status" value="1"/>
</dbReference>
<keyword evidence="4" id="KW-0347">Helicase</keyword>
<protein>
    <submittedName>
        <fullName evidence="12">Ligase-associated DNA damage response DEXH box helicase</fullName>
    </submittedName>
</protein>
<keyword evidence="13" id="KW-1185">Reference proteome</keyword>
<dbReference type="InterPro" id="IPR001650">
    <property type="entry name" value="Helicase_C-like"/>
</dbReference>
<dbReference type="NCBIfam" id="TIGR04121">
    <property type="entry name" value="DEXH_lig_assoc"/>
    <property type="match status" value="1"/>
</dbReference>
<dbReference type="SMART" id="SM00487">
    <property type="entry name" value="DEXDc"/>
    <property type="match status" value="1"/>
</dbReference>
<dbReference type="InterPro" id="IPR026362">
    <property type="entry name" value="DEXH_lig_assoc"/>
</dbReference>
<evidence type="ECO:0000256" key="5">
    <source>
        <dbReference type="ARBA" id="ARBA00022840"/>
    </source>
</evidence>
<evidence type="ECO:0000313" key="13">
    <source>
        <dbReference type="Proteomes" id="UP001597509"/>
    </source>
</evidence>
<feature type="domain" description="Helicase ATP-binding" evidence="10">
    <location>
        <begin position="29"/>
        <end position="220"/>
    </location>
</feature>
<accession>A0ABW5YWM8</accession>
<gene>
    <name evidence="12" type="ORF">ACFS6I_11250</name>
</gene>
<keyword evidence="6" id="KW-0238">DNA-binding</keyword>
<comment type="caution">
    <text evidence="12">The sequence shown here is derived from an EMBL/GenBank/DDBJ whole genome shotgun (WGS) entry which is preliminary data.</text>
</comment>
<evidence type="ECO:0000256" key="8">
    <source>
        <dbReference type="ARBA" id="ARBA00023235"/>
    </source>
</evidence>
<dbReference type="PROSITE" id="PS51192">
    <property type="entry name" value="HELICASE_ATP_BIND_1"/>
    <property type="match status" value="1"/>
</dbReference>
<dbReference type="PANTHER" id="PTHR47962">
    <property type="entry name" value="ATP-DEPENDENT HELICASE LHR-RELATED-RELATED"/>
    <property type="match status" value="1"/>
</dbReference>
<keyword evidence="3" id="KW-0378">Hydrolase</keyword>
<dbReference type="SUPFAM" id="SSF52540">
    <property type="entry name" value="P-loop containing nucleoside triphosphate hydrolases"/>
    <property type="match status" value="1"/>
</dbReference>
<dbReference type="Pfam" id="PF00270">
    <property type="entry name" value="DEAD"/>
    <property type="match status" value="1"/>
</dbReference>
<evidence type="ECO:0000256" key="4">
    <source>
        <dbReference type="ARBA" id="ARBA00022806"/>
    </source>
</evidence>
<dbReference type="PANTHER" id="PTHR47962:SF3">
    <property type="entry name" value="LARGE ATP-DEPENDENT HELICASE-RELATED PROTEIN"/>
    <property type="match status" value="1"/>
</dbReference>
<dbReference type="InterPro" id="IPR027417">
    <property type="entry name" value="P-loop_NTPase"/>
</dbReference>
<dbReference type="Pfam" id="PF19306">
    <property type="entry name" value="WHD_Lhr"/>
    <property type="match status" value="1"/>
</dbReference>
<dbReference type="Proteomes" id="UP001597509">
    <property type="component" value="Unassembled WGS sequence"/>
</dbReference>
<evidence type="ECO:0000256" key="3">
    <source>
        <dbReference type="ARBA" id="ARBA00022801"/>
    </source>
</evidence>
<dbReference type="Pfam" id="PF00271">
    <property type="entry name" value="Helicase_C"/>
    <property type="match status" value="1"/>
</dbReference>
<dbReference type="InterPro" id="IPR011545">
    <property type="entry name" value="DEAD/DEAH_box_helicase_dom"/>
</dbReference>